<dbReference type="EMBL" id="QFLI01000015">
    <property type="protein sequence ID" value="PXX95421.1"/>
    <property type="molecule type" value="Genomic_DNA"/>
</dbReference>
<dbReference type="PANTHER" id="PTHR48098:SF1">
    <property type="entry name" value="DIACYLGLYCEROL ACYLTRANSFERASE_MYCOLYLTRANSFERASE AG85A"/>
    <property type="match status" value="1"/>
</dbReference>
<dbReference type="InterPro" id="IPR050583">
    <property type="entry name" value="Mycobacterial_A85_antigen"/>
</dbReference>
<dbReference type="AlphaFoldDB" id="A0A2V3ZRU1"/>
<dbReference type="Gene3D" id="3.40.50.1820">
    <property type="entry name" value="alpha/beta hydrolase"/>
    <property type="match status" value="1"/>
</dbReference>
<keyword evidence="3" id="KW-1185">Reference proteome</keyword>
<reference evidence="2 3" key="1">
    <citation type="submission" date="2018-05" db="EMBL/GenBank/DDBJ databases">
        <title>Marinifilum breve JC075T sp. nov., a marine bacterium isolated from Yongle Blue Hole in the South China Sea.</title>
        <authorList>
            <person name="Fu T."/>
        </authorList>
    </citation>
    <scope>NUCLEOTIDE SEQUENCE [LARGE SCALE GENOMIC DNA]</scope>
    <source>
        <strain evidence="2 3">JC075</strain>
    </source>
</reference>
<sequence>MNIKMRLLLLIISLIAFTANAQENLNGKWLVENIAAASLKKNALGYVPDKQVGVYLPPSYFSSKKNYPVVYFLEGYGGRIDESAYVATLVDSLIKKNQIPEMIFIQISGDYSFRGSFYVNSPVTGNWEDFVVKDVTNFVDTHYRTISDSESRAIVGMSMGGFGVLNLAMLHPDIYALAYAMSPGLFDEEGLANCQIFRDGGTIDPILSLITKLDKLSTEEAHKEYLKYVGEIKDWNIEFTLAYGMAFAPNTKKAPYFDYPVSIVNGDTIVEKDKWEKWERGFGGLEEELTSYKNNLNKLKLLSIDCGYNDVFKWIVDGSVFYANLLRDNKISHSFELNQGDHGSMFVYQMYHKVLPTVAAGFKYENE</sequence>
<dbReference type="Proteomes" id="UP000248079">
    <property type="component" value="Unassembled WGS sequence"/>
</dbReference>
<organism evidence="2 3">
    <name type="scientific">Marinifilum breve</name>
    <dbReference type="NCBI Taxonomy" id="2184082"/>
    <lineage>
        <taxon>Bacteria</taxon>
        <taxon>Pseudomonadati</taxon>
        <taxon>Bacteroidota</taxon>
        <taxon>Bacteroidia</taxon>
        <taxon>Marinilabiliales</taxon>
        <taxon>Marinifilaceae</taxon>
    </lineage>
</organism>
<dbReference type="OrthoDB" id="9803578at2"/>
<protein>
    <recommendedName>
        <fullName evidence="4">Esterase</fullName>
    </recommendedName>
</protein>
<keyword evidence="1" id="KW-0732">Signal</keyword>
<feature type="chain" id="PRO_5015974174" description="Esterase" evidence="1">
    <location>
        <begin position="22"/>
        <end position="367"/>
    </location>
</feature>
<evidence type="ECO:0000313" key="2">
    <source>
        <dbReference type="EMBL" id="PXX95421.1"/>
    </source>
</evidence>
<accession>A0A2V3ZRU1</accession>
<name>A0A2V3ZRU1_9BACT</name>
<dbReference type="InterPro" id="IPR029058">
    <property type="entry name" value="AB_hydrolase_fold"/>
</dbReference>
<evidence type="ECO:0000256" key="1">
    <source>
        <dbReference type="SAM" id="SignalP"/>
    </source>
</evidence>
<evidence type="ECO:0008006" key="4">
    <source>
        <dbReference type="Google" id="ProtNLM"/>
    </source>
</evidence>
<dbReference type="GO" id="GO:0016747">
    <property type="term" value="F:acyltransferase activity, transferring groups other than amino-acyl groups"/>
    <property type="evidence" value="ECO:0007669"/>
    <property type="project" value="TreeGrafter"/>
</dbReference>
<dbReference type="PANTHER" id="PTHR48098">
    <property type="entry name" value="ENTEROCHELIN ESTERASE-RELATED"/>
    <property type="match status" value="1"/>
</dbReference>
<comment type="caution">
    <text evidence="2">The sequence shown here is derived from an EMBL/GenBank/DDBJ whole genome shotgun (WGS) entry which is preliminary data.</text>
</comment>
<dbReference type="InterPro" id="IPR000801">
    <property type="entry name" value="Esterase-like"/>
</dbReference>
<dbReference type="SUPFAM" id="SSF53474">
    <property type="entry name" value="alpha/beta-Hydrolases"/>
    <property type="match status" value="1"/>
</dbReference>
<dbReference type="Pfam" id="PF00756">
    <property type="entry name" value="Esterase"/>
    <property type="match status" value="1"/>
</dbReference>
<gene>
    <name evidence="2" type="ORF">DF185_22140</name>
</gene>
<proteinExistence type="predicted"/>
<evidence type="ECO:0000313" key="3">
    <source>
        <dbReference type="Proteomes" id="UP000248079"/>
    </source>
</evidence>
<feature type="signal peptide" evidence="1">
    <location>
        <begin position="1"/>
        <end position="21"/>
    </location>
</feature>